<reference evidence="1" key="1">
    <citation type="submission" date="2020-09" db="EMBL/GenBank/DDBJ databases">
        <authorList>
            <person name="Kikuchi T."/>
        </authorList>
    </citation>
    <scope>NUCLEOTIDE SEQUENCE</scope>
    <source>
        <strain evidence="1">SH1</strain>
    </source>
</reference>
<name>A0A811KCH8_9BILA</name>
<accession>A0A811KCH8</accession>
<dbReference type="Proteomes" id="UP000783686">
    <property type="component" value="Unassembled WGS sequence"/>
</dbReference>
<sequence length="74" mass="8702">MVDVADDYDWIFESTYFNFLQLKYNKRFKMAVTDSHLMSISRELLQQLIDIKCLERVTGNAYNRTCGQVNGKSK</sequence>
<protein>
    <submittedName>
        <fullName evidence="1">Uncharacterized protein</fullName>
    </submittedName>
</protein>
<dbReference type="EMBL" id="CAJFDH010000002">
    <property type="protein sequence ID" value="CAD5213083.1"/>
    <property type="molecule type" value="Genomic_DNA"/>
</dbReference>
<comment type="caution">
    <text evidence="1">The sequence shown here is derived from an EMBL/GenBank/DDBJ whole genome shotgun (WGS) entry which is preliminary data.</text>
</comment>
<evidence type="ECO:0000313" key="1">
    <source>
        <dbReference type="EMBL" id="CAD5213083.1"/>
    </source>
</evidence>
<dbReference type="Proteomes" id="UP000614601">
    <property type="component" value="Unassembled WGS sequence"/>
</dbReference>
<evidence type="ECO:0000313" key="2">
    <source>
        <dbReference type="Proteomes" id="UP000614601"/>
    </source>
</evidence>
<dbReference type="EMBL" id="CAJFCW020000002">
    <property type="protein sequence ID" value="CAG9099009.1"/>
    <property type="molecule type" value="Genomic_DNA"/>
</dbReference>
<gene>
    <name evidence="1" type="ORF">BOKJ2_LOCUS4884</name>
</gene>
<keyword evidence="2" id="KW-1185">Reference proteome</keyword>
<dbReference type="AlphaFoldDB" id="A0A811KCH8"/>
<proteinExistence type="predicted"/>
<organism evidence="1 2">
    <name type="scientific">Bursaphelenchus okinawaensis</name>
    <dbReference type="NCBI Taxonomy" id="465554"/>
    <lineage>
        <taxon>Eukaryota</taxon>
        <taxon>Metazoa</taxon>
        <taxon>Ecdysozoa</taxon>
        <taxon>Nematoda</taxon>
        <taxon>Chromadorea</taxon>
        <taxon>Rhabditida</taxon>
        <taxon>Tylenchina</taxon>
        <taxon>Tylenchomorpha</taxon>
        <taxon>Aphelenchoidea</taxon>
        <taxon>Aphelenchoididae</taxon>
        <taxon>Bursaphelenchus</taxon>
    </lineage>
</organism>